<dbReference type="PANTHER" id="PTHR33744">
    <property type="entry name" value="CARBOHYDRATE DIACID REGULATOR"/>
    <property type="match status" value="1"/>
</dbReference>
<dbReference type="Gene3D" id="1.10.10.2840">
    <property type="entry name" value="PucR C-terminal helix-turn-helix domain"/>
    <property type="match status" value="1"/>
</dbReference>
<sequence>MKLDQTLAQSIVNKMMQQLPYNINMMNEKGYIIASGDASRINTRHVGAVAAIQQRKTLTMSTSYGKNGQPGVNMPVFFEGQVIGVIGITGDPEIVVPFASLLRTATELLISQNKANQLEKQQANQLNQFLYQWAQVKDDIHQHTALILDAQALQIDVLKKRSAVAIQDFNTTTIPMDADDHTIVISDNITVILTTHDTTIQRWIKLATTHQFQIGIVRPTTRIGISIAEAVRTLTIDRLFKAKHYAYYQDVAFIDALLQHQLPVDDVITAFKRLNQSEMGRELIDTLVAFIENNQNINQTAAMLHIHRNTLHYRLERLKTESGLDPHQLTDLFKLYVGYLNFAQQNDGQ</sequence>
<proteinExistence type="predicted"/>
<keyword evidence="4" id="KW-1185">Reference proteome</keyword>
<organism evidence="3 4">
    <name type="scientific">Loigolactobacillus bifermentans DSM 20003</name>
    <dbReference type="NCBI Taxonomy" id="1423726"/>
    <lineage>
        <taxon>Bacteria</taxon>
        <taxon>Bacillati</taxon>
        <taxon>Bacillota</taxon>
        <taxon>Bacilli</taxon>
        <taxon>Lactobacillales</taxon>
        <taxon>Lactobacillaceae</taxon>
        <taxon>Loigolactobacillus</taxon>
    </lineage>
</organism>
<comment type="caution">
    <text evidence="3">The sequence shown here is derived from an EMBL/GenBank/DDBJ whole genome shotgun (WGS) entry which is preliminary data.</text>
</comment>
<dbReference type="PANTHER" id="PTHR33744:SF16">
    <property type="entry name" value="CARBOHYDRATE DIACID REGULATOR"/>
    <property type="match status" value="1"/>
</dbReference>
<accession>A0A0R1GMP7</accession>
<dbReference type="AlphaFoldDB" id="A0A0R1GMP7"/>
<dbReference type="PATRIC" id="fig|1423726.3.peg.282"/>
<dbReference type="InterPro" id="IPR025736">
    <property type="entry name" value="PucR_C-HTH_dom"/>
</dbReference>
<evidence type="ECO:0000313" key="4">
    <source>
        <dbReference type="Proteomes" id="UP000051461"/>
    </source>
</evidence>
<reference evidence="3 4" key="1">
    <citation type="journal article" date="2015" name="Genome Announc.">
        <title>Expanding the biotechnology potential of lactobacilli through comparative genomics of 213 strains and associated genera.</title>
        <authorList>
            <person name="Sun Z."/>
            <person name="Harris H.M."/>
            <person name="McCann A."/>
            <person name="Guo C."/>
            <person name="Argimon S."/>
            <person name="Zhang W."/>
            <person name="Yang X."/>
            <person name="Jeffery I.B."/>
            <person name="Cooney J.C."/>
            <person name="Kagawa T.F."/>
            <person name="Liu W."/>
            <person name="Song Y."/>
            <person name="Salvetti E."/>
            <person name="Wrobel A."/>
            <person name="Rasinkangas P."/>
            <person name="Parkhill J."/>
            <person name="Rea M.C."/>
            <person name="O'Sullivan O."/>
            <person name="Ritari J."/>
            <person name="Douillard F.P."/>
            <person name="Paul Ross R."/>
            <person name="Yang R."/>
            <person name="Briner A.E."/>
            <person name="Felis G.E."/>
            <person name="de Vos W.M."/>
            <person name="Barrangou R."/>
            <person name="Klaenhammer T.R."/>
            <person name="Caufield P.W."/>
            <person name="Cui Y."/>
            <person name="Zhang H."/>
            <person name="O'Toole P.W."/>
        </authorList>
    </citation>
    <scope>NUCLEOTIDE SEQUENCE [LARGE SCALE GENOMIC DNA]</scope>
    <source>
        <strain evidence="3 4">DSM 20003</strain>
    </source>
</reference>
<protein>
    <submittedName>
        <fullName evidence="3">Sugar diacid utilization regulator</fullName>
    </submittedName>
</protein>
<evidence type="ECO:0000259" key="1">
    <source>
        <dbReference type="Pfam" id="PF05651"/>
    </source>
</evidence>
<feature type="domain" description="PucR C-terminal helix-turn-helix" evidence="2">
    <location>
        <begin position="283"/>
        <end position="338"/>
    </location>
</feature>
<dbReference type="Proteomes" id="UP000051461">
    <property type="component" value="Unassembled WGS sequence"/>
</dbReference>
<name>A0A0R1GMP7_9LACO</name>
<dbReference type="Pfam" id="PF13556">
    <property type="entry name" value="HTH_30"/>
    <property type="match status" value="1"/>
</dbReference>
<dbReference type="Pfam" id="PF05651">
    <property type="entry name" value="Diacid_rec"/>
    <property type="match status" value="1"/>
</dbReference>
<dbReference type="RefSeq" id="WP_057904830.1">
    <property type="nucleotide sequence ID" value="NZ_AZDA01000083.1"/>
</dbReference>
<dbReference type="InterPro" id="IPR009057">
    <property type="entry name" value="Homeodomain-like_sf"/>
</dbReference>
<dbReference type="InterPro" id="IPR008599">
    <property type="entry name" value="Diacid_rec"/>
</dbReference>
<gene>
    <name evidence="3" type="ORF">FC07_GL000272</name>
</gene>
<dbReference type="EMBL" id="AZDA01000083">
    <property type="protein sequence ID" value="KRK35033.1"/>
    <property type="molecule type" value="Genomic_DNA"/>
</dbReference>
<dbReference type="InterPro" id="IPR051448">
    <property type="entry name" value="CdaR-like_regulators"/>
</dbReference>
<evidence type="ECO:0000259" key="2">
    <source>
        <dbReference type="Pfam" id="PF13556"/>
    </source>
</evidence>
<dbReference type="OrthoDB" id="9792148at2"/>
<feature type="domain" description="Putative sugar diacid recognition" evidence="1">
    <location>
        <begin position="3"/>
        <end position="133"/>
    </location>
</feature>
<dbReference type="SUPFAM" id="SSF46689">
    <property type="entry name" value="Homeodomain-like"/>
    <property type="match status" value="1"/>
</dbReference>
<dbReference type="STRING" id="1423726.FC07_GL000272"/>
<dbReference type="InterPro" id="IPR042070">
    <property type="entry name" value="PucR_C-HTH_sf"/>
</dbReference>
<evidence type="ECO:0000313" key="3">
    <source>
        <dbReference type="EMBL" id="KRK35033.1"/>
    </source>
</evidence>